<evidence type="ECO:0000256" key="12">
    <source>
        <dbReference type="ARBA" id="ARBA00022990"/>
    </source>
</evidence>
<accession>A0A4Z2BWX8</accession>
<dbReference type="GO" id="GO:0070095">
    <property type="term" value="F:fructose-6-phosphate binding"/>
    <property type="evidence" value="ECO:0007669"/>
    <property type="project" value="TreeGrafter"/>
</dbReference>
<evidence type="ECO:0000256" key="6">
    <source>
        <dbReference type="ARBA" id="ARBA00022679"/>
    </source>
</evidence>
<dbReference type="GO" id="GO:0005945">
    <property type="term" value="C:6-phosphofructokinase complex"/>
    <property type="evidence" value="ECO:0007669"/>
    <property type="project" value="TreeGrafter"/>
</dbReference>
<name>A0A4Z2BWX8_9TELE</name>
<dbReference type="InterPro" id="IPR000023">
    <property type="entry name" value="Phosphofructokinase_dom"/>
</dbReference>
<dbReference type="InterPro" id="IPR015912">
    <property type="entry name" value="Phosphofructokinase_CS"/>
</dbReference>
<comment type="activity regulation">
    <text evidence="16">Allosterically activated by ADP, AMP, or fructose 2,6-bisphosphate, and allosterically inhibited by ATP or citrate.</text>
</comment>
<reference evidence="19 20" key="1">
    <citation type="submission" date="2019-04" db="EMBL/GenBank/DDBJ databases">
        <title>The sequence and de novo assembly of Takifugu bimaculatus genome using PacBio and Hi-C technologies.</title>
        <authorList>
            <person name="Xu P."/>
            <person name="Liu B."/>
            <person name="Zhou Z."/>
        </authorList>
    </citation>
    <scope>NUCLEOTIDE SEQUENCE [LARGE SCALE GENOMIC DNA]</scope>
    <source>
        <strain evidence="19">TB-2018</strain>
        <tissue evidence="19">Muscle</tissue>
    </source>
</reference>
<evidence type="ECO:0000256" key="16">
    <source>
        <dbReference type="HAMAP-Rule" id="MF_03184"/>
    </source>
</evidence>
<evidence type="ECO:0000256" key="5">
    <source>
        <dbReference type="ARBA" id="ARBA00022553"/>
    </source>
</evidence>
<evidence type="ECO:0000256" key="13">
    <source>
        <dbReference type="ARBA" id="ARBA00023152"/>
    </source>
</evidence>
<comment type="similarity">
    <text evidence="17">Belongs to the phosphofructokinase type A (PFKA) family. ATP-dependent PFK group I subfamily. Eukaryotic two domain clade "E" sub-subfamily.</text>
</comment>
<keyword evidence="11 16" id="KW-0460">Magnesium</keyword>
<comment type="subunit">
    <text evidence="16">Homo- and heterotetramers.</text>
</comment>
<evidence type="ECO:0000256" key="15">
    <source>
        <dbReference type="ARBA" id="ARBA00048070"/>
    </source>
</evidence>
<evidence type="ECO:0000256" key="11">
    <source>
        <dbReference type="ARBA" id="ARBA00022842"/>
    </source>
</evidence>
<dbReference type="GO" id="GO:0048029">
    <property type="term" value="F:monosaccharide binding"/>
    <property type="evidence" value="ECO:0007669"/>
    <property type="project" value="TreeGrafter"/>
</dbReference>
<evidence type="ECO:0000313" key="19">
    <source>
        <dbReference type="EMBL" id="TNM96377.1"/>
    </source>
</evidence>
<dbReference type="FunFam" id="3.40.50.450:FF:000043">
    <property type="entry name" value="ATP-dependent 6-phosphofructokinase, platelet type"/>
    <property type="match status" value="1"/>
</dbReference>
<comment type="caution">
    <text evidence="16">Lacks conserved residue(s) required for the propagation of feature annotation.</text>
</comment>
<feature type="domain" description="Phosphofructokinase" evidence="18">
    <location>
        <begin position="406"/>
        <end position="713"/>
    </location>
</feature>
<dbReference type="InterPro" id="IPR035966">
    <property type="entry name" value="PKF_sf"/>
</dbReference>
<evidence type="ECO:0000256" key="10">
    <source>
        <dbReference type="ARBA" id="ARBA00022840"/>
    </source>
</evidence>
<dbReference type="PIRSF" id="PIRSF000533">
    <property type="entry name" value="ATP_PFK_euk"/>
    <property type="match status" value="1"/>
</dbReference>
<comment type="catalytic activity">
    <reaction evidence="15 16 17">
        <text>beta-D-fructose 6-phosphate + ATP = beta-D-fructose 1,6-bisphosphate + ADP + H(+)</text>
        <dbReference type="Rhea" id="RHEA:16109"/>
        <dbReference type="ChEBI" id="CHEBI:15378"/>
        <dbReference type="ChEBI" id="CHEBI:30616"/>
        <dbReference type="ChEBI" id="CHEBI:32966"/>
        <dbReference type="ChEBI" id="CHEBI:57634"/>
        <dbReference type="ChEBI" id="CHEBI:456216"/>
        <dbReference type="EC" id="2.7.1.11"/>
    </reaction>
</comment>
<dbReference type="CDD" id="cd00764">
    <property type="entry name" value="Eukaryotic_PFK"/>
    <property type="match status" value="1"/>
</dbReference>
<evidence type="ECO:0000256" key="9">
    <source>
        <dbReference type="ARBA" id="ARBA00022777"/>
    </source>
</evidence>
<keyword evidence="5" id="KW-0597">Phosphoprotein</keyword>
<evidence type="ECO:0000256" key="8">
    <source>
        <dbReference type="ARBA" id="ARBA00022741"/>
    </source>
</evidence>
<keyword evidence="4 16" id="KW-0021">Allosteric enzyme</keyword>
<feature type="binding site" description="in other chain" evidence="16">
    <location>
        <position position="267"/>
    </location>
    <ligand>
        <name>substrate</name>
        <note>ligand shared between dimeric partners</note>
    </ligand>
</feature>
<dbReference type="GO" id="GO:0016208">
    <property type="term" value="F:AMP binding"/>
    <property type="evidence" value="ECO:0007669"/>
    <property type="project" value="TreeGrafter"/>
</dbReference>
<dbReference type="Gene3D" id="3.40.50.450">
    <property type="match status" value="2"/>
</dbReference>
<evidence type="ECO:0000256" key="7">
    <source>
        <dbReference type="ARBA" id="ARBA00022723"/>
    </source>
</evidence>
<feature type="binding site" evidence="16">
    <location>
        <position position="122"/>
    </location>
    <ligand>
        <name>Mg(2+)</name>
        <dbReference type="ChEBI" id="CHEBI:18420"/>
        <note>catalytic</note>
    </ligand>
</feature>
<feature type="binding site" description="in other chain" evidence="16">
    <location>
        <position position="475"/>
    </location>
    <ligand>
        <name>beta-D-fructose 2,6-bisphosphate</name>
        <dbReference type="ChEBI" id="CHEBI:58579"/>
        <note>allosteric activator; ligand shared between dimeric partners</note>
    </ligand>
</feature>
<dbReference type="EMBL" id="SWLE01000009">
    <property type="protein sequence ID" value="TNM96377.1"/>
    <property type="molecule type" value="Genomic_DNA"/>
</dbReference>
<dbReference type="GO" id="GO:0016020">
    <property type="term" value="C:membrane"/>
    <property type="evidence" value="ECO:0007669"/>
    <property type="project" value="TreeGrafter"/>
</dbReference>
<dbReference type="GO" id="GO:0042802">
    <property type="term" value="F:identical protein binding"/>
    <property type="evidence" value="ECO:0007669"/>
    <property type="project" value="TreeGrafter"/>
</dbReference>
<dbReference type="HAMAP" id="MF_03184">
    <property type="entry name" value="Phosphofructokinase_I_E"/>
    <property type="match status" value="1"/>
</dbReference>
<feature type="binding site" description="in other chain" evidence="16">
    <location>
        <position position="761"/>
    </location>
    <ligand>
        <name>beta-D-fructose 2,6-bisphosphate</name>
        <dbReference type="ChEBI" id="CHEBI:58579"/>
        <note>allosteric activator; ligand shared between dimeric partners</note>
    </ligand>
</feature>
<feature type="domain" description="Phosphofructokinase" evidence="18">
    <location>
        <begin position="21"/>
        <end position="326"/>
    </location>
</feature>
<comment type="similarity">
    <text evidence="16">Belongs to the phosphofructokinase type A (PFKA) family. ATP-dependent PFK group I subfamily. Eukaryotic two domain clade 'E' sub-subfamily.</text>
</comment>
<feature type="binding site" description="in other chain" evidence="16">
    <location>
        <begin position="687"/>
        <end position="690"/>
    </location>
    <ligand>
        <name>beta-D-fructose 2,6-bisphosphate</name>
        <dbReference type="ChEBI" id="CHEBI:58579"/>
        <note>allosteric activator; ligand shared between dimeric partners</note>
    </ligand>
</feature>
<evidence type="ECO:0000256" key="1">
    <source>
        <dbReference type="ARBA" id="ARBA00001946"/>
    </source>
</evidence>
<dbReference type="FunFam" id="3.40.50.460:FF:000001">
    <property type="entry name" value="ATP-dependent 6-phosphofructokinase"/>
    <property type="match status" value="1"/>
</dbReference>
<dbReference type="GO" id="GO:0006002">
    <property type="term" value="P:fructose 6-phosphate metabolic process"/>
    <property type="evidence" value="ECO:0007669"/>
    <property type="project" value="InterPro"/>
</dbReference>
<comment type="function">
    <text evidence="16">Catalyzes the phosphorylation of D-fructose 6-phosphate to fructose 1,6-bisphosphate by ATP, the first committing step of glycolysis.</text>
</comment>
<dbReference type="PRINTS" id="PR00476">
    <property type="entry name" value="PHFRCTKINASE"/>
</dbReference>
<dbReference type="PANTHER" id="PTHR13697:SF5">
    <property type="entry name" value="ATP-DEPENDENT 6-PHOSPHOFRUCTOKINASE, PLATELET TYPE"/>
    <property type="match status" value="1"/>
</dbReference>
<dbReference type="GO" id="GO:0061621">
    <property type="term" value="P:canonical glycolysis"/>
    <property type="evidence" value="ECO:0007669"/>
    <property type="project" value="TreeGrafter"/>
</dbReference>
<evidence type="ECO:0000256" key="14">
    <source>
        <dbReference type="ARBA" id="ARBA00023180"/>
    </source>
</evidence>
<dbReference type="SUPFAM" id="SSF53784">
    <property type="entry name" value="Phosphofructokinase"/>
    <property type="match status" value="2"/>
</dbReference>
<dbReference type="InterPro" id="IPR009161">
    <property type="entry name" value="6-Pfructokinase_euk"/>
</dbReference>
<feature type="binding site" evidence="16">
    <location>
        <position position="681"/>
    </location>
    <ligand>
        <name>beta-D-fructose 2,6-bisphosphate</name>
        <dbReference type="ChEBI" id="CHEBI:58579"/>
        <note>allosteric activator; ligand shared between dimeric partners</note>
    </ligand>
</feature>
<dbReference type="Proteomes" id="UP000516260">
    <property type="component" value="Chromosome 17"/>
</dbReference>
<dbReference type="NCBIfam" id="TIGR02478">
    <property type="entry name" value="6PF1K_euk"/>
    <property type="match status" value="1"/>
</dbReference>
<comment type="cofactor">
    <cofactor evidence="1 16">
        <name>Mg(2+)</name>
        <dbReference type="ChEBI" id="CHEBI:18420"/>
    </cofactor>
</comment>
<sequence>MAQPDGKKIFFENLSGAGKAIAVLTSGGDAQGMNAAVRAVVRMGLYVGAKVYFIHEGYQGMVDGGDNIREASWESVSSMLQVGGTVIGSARCKEFRTHEGRLKAAHNLVQRGITNLCVIGGDGSLTGANLFREEWSGLLTELVEQGLIEQDSVQKYSALHIVGMVGSIDNDFCGTDMTIGTDSALHRIIEVVDAIMTTAQSHQRTFVLEVMGRHCGYLALVSALACGADWVLIPEMPPEDGWEDKMCQKLSATRSRGTRLNIIIVAEGAIDRHGKPITSSFVKDLVVKNLGFDTRVTILGHVQRGGTPSAFDRILASRMGVEAVLALLETTANTPACVVSLCGNQSVRLPLMECVEMTQEVQKAMDEKRFEEAVKLRGRSFENNLKTYKLLAHRKPESDLPHSNFNVAVLNVGAPAAGMNAAVRSAVRVGISEGHKVFAVSDGFEGFYKGQIKEIKWADVGGWTGQGGSLLGTKRTLPAKHVDKIAAQMRQHNINALLIVGGFEGFLSLLELLTARGKYEEFCVPMAFESLLQLFEARATYEEFCIPMCMVPATISNNVPGTNLSIGADTALNAIVETCDRIKQSASGTKRRVFIIETMGGYCGYLASVGGLAAGADAAYIYEEPFDIRDLQANVEHLTEKMKTSIQRGLVLRNENSNENYTTDFIYQLYSEEGKGVFDCRKNVLGHMQQGGAPSPFDRNFGTKISAKAMQWVTRKLGETFRQGRVFANSEDSCCLLGMRRRALVFQPVVQLKGETDFIHRIPKEQWWLKLRPLMKILAKYKTSYDVSDSGQLEHVVHNRPKELDASVAM</sequence>
<comment type="caution">
    <text evidence="19">The sequence shown here is derived from an EMBL/GenBank/DDBJ whole genome shotgun (WGS) entry which is preliminary data.</text>
</comment>
<dbReference type="GO" id="GO:0003872">
    <property type="term" value="F:6-phosphofructokinase activity"/>
    <property type="evidence" value="ECO:0007669"/>
    <property type="project" value="UniProtKB-UniRule"/>
</dbReference>
<evidence type="ECO:0000256" key="2">
    <source>
        <dbReference type="ARBA" id="ARBA00004679"/>
    </source>
</evidence>
<keyword evidence="12" id="KW-0007">Acetylation</keyword>
<evidence type="ECO:0000256" key="17">
    <source>
        <dbReference type="PIRNR" id="PIRNR000533"/>
    </source>
</evidence>
<feature type="binding site" description="in other chain" evidence="16">
    <location>
        <position position="655"/>
    </location>
    <ligand>
        <name>beta-D-fructose 2,6-bisphosphate</name>
        <dbReference type="ChEBI" id="CHEBI:58579"/>
        <note>allosteric activator; ligand shared between dimeric partners</note>
    </ligand>
</feature>
<keyword evidence="8 16" id="KW-0547">Nucleotide-binding</keyword>
<dbReference type="GO" id="GO:0030388">
    <property type="term" value="P:fructose 1,6-bisphosphate metabolic process"/>
    <property type="evidence" value="ECO:0007669"/>
    <property type="project" value="TreeGrafter"/>
</dbReference>
<dbReference type="FunFam" id="3.40.50.460:FF:000003">
    <property type="entry name" value="ATP-dependent 6-phosphofructokinase"/>
    <property type="match status" value="1"/>
</dbReference>
<keyword evidence="9 16" id="KW-0418">Kinase</keyword>
<evidence type="ECO:0000313" key="20">
    <source>
        <dbReference type="Proteomes" id="UP000516260"/>
    </source>
</evidence>
<feature type="binding site" evidence="16">
    <location>
        <position position="28"/>
    </location>
    <ligand>
        <name>ATP</name>
        <dbReference type="ChEBI" id="CHEBI:30616"/>
    </ligand>
</feature>
<feature type="binding site" description="in other chain" evidence="16">
    <location>
        <begin position="167"/>
        <end position="169"/>
    </location>
    <ligand>
        <name>substrate</name>
        <note>ligand shared between dimeric partners</note>
    </ligand>
</feature>
<feature type="binding site" description="in other chain" evidence="16">
    <location>
        <begin position="554"/>
        <end position="558"/>
    </location>
    <ligand>
        <name>beta-D-fructose 2,6-bisphosphate</name>
        <dbReference type="ChEBI" id="CHEBI:58579"/>
        <note>allosteric activator; ligand shared between dimeric partners</note>
    </ligand>
</feature>
<dbReference type="GO" id="GO:0005524">
    <property type="term" value="F:ATP binding"/>
    <property type="evidence" value="ECO:0007669"/>
    <property type="project" value="UniProtKB-KW"/>
</dbReference>
<keyword evidence="7 16" id="KW-0479">Metal-binding</keyword>
<feature type="binding site" description="in other chain" evidence="16">
    <location>
        <begin position="599"/>
        <end position="601"/>
    </location>
    <ligand>
        <name>beta-D-fructose 2,6-bisphosphate</name>
        <dbReference type="ChEBI" id="CHEBI:58579"/>
        <note>allosteric activator; ligand shared between dimeric partners</note>
    </ligand>
</feature>
<dbReference type="Pfam" id="PF00365">
    <property type="entry name" value="PFK"/>
    <property type="match status" value="2"/>
</dbReference>
<keyword evidence="14" id="KW-0325">Glycoprotein</keyword>
<proteinExistence type="inferred from homology"/>
<feature type="binding site" evidence="16">
    <location>
        <position position="295"/>
    </location>
    <ligand>
        <name>substrate</name>
        <note>ligand shared between dimeric partners</note>
    </ligand>
</feature>
<keyword evidence="20" id="KW-1185">Reference proteome</keyword>
<comment type="pathway">
    <text evidence="2 16 17">Carbohydrate degradation; glycolysis; D-glyceraldehyde 3-phosphate and glycerone phosphate from D-glucose: step 3/4.</text>
</comment>
<organism evidence="19 20">
    <name type="scientific">Takifugu bimaculatus</name>
    <dbReference type="NCBI Taxonomy" id="433685"/>
    <lineage>
        <taxon>Eukaryota</taxon>
        <taxon>Metazoa</taxon>
        <taxon>Chordata</taxon>
        <taxon>Craniata</taxon>
        <taxon>Vertebrata</taxon>
        <taxon>Euteleostomi</taxon>
        <taxon>Actinopterygii</taxon>
        <taxon>Neopterygii</taxon>
        <taxon>Teleostei</taxon>
        <taxon>Neoteleostei</taxon>
        <taxon>Acanthomorphata</taxon>
        <taxon>Eupercaria</taxon>
        <taxon>Tetraodontiformes</taxon>
        <taxon>Tetradontoidea</taxon>
        <taxon>Tetraodontidae</taxon>
        <taxon>Takifugu</taxon>
    </lineage>
</organism>
<feature type="region of interest" description="N-terminal catalytic PFK domain 1" evidence="16">
    <location>
        <begin position="1"/>
        <end position="393"/>
    </location>
</feature>
<feature type="region of interest" description="C-terminal regulatory PFK domain 2" evidence="16">
    <location>
        <begin position="406"/>
        <end position="810"/>
    </location>
</feature>
<dbReference type="InterPro" id="IPR022953">
    <property type="entry name" value="ATP_PFK"/>
</dbReference>
<keyword evidence="13 16" id="KW-0324">Glycolysis</keyword>
<dbReference type="InterPro" id="IPR041914">
    <property type="entry name" value="PFK_vert-type"/>
</dbReference>
<feature type="binding site" evidence="16">
    <location>
        <begin position="121"/>
        <end position="124"/>
    </location>
    <ligand>
        <name>ATP</name>
        <dbReference type="ChEBI" id="CHEBI:30616"/>
    </ligand>
</feature>
<dbReference type="AlphaFoldDB" id="A0A4Z2BWX8"/>
<dbReference type="UniPathway" id="UPA00109">
    <property type="reaction ID" value="UER00182"/>
</dbReference>
<dbReference type="FunFam" id="3.40.50.450:FF:000064">
    <property type="entry name" value="Phosphofructokinase, platelet b"/>
    <property type="match status" value="1"/>
</dbReference>
<dbReference type="EC" id="2.7.1.11" evidence="16"/>
<keyword evidence="6 16" id="KW-0808">Transferase</keyword>
<gene>
    <name evidence="19" type="ORF">fugu_016038</name>
</gene>
<dbReference type="PANTHER" id="PTHR13697">
    <property type="entry name" value="PHOSPHOFRUCTOKINASE"/>
    <property type="match status" value="1"/>
</dbReference>
<comment type="subcellular location">
    <subcellularLocation>
        <location evidence="16">Cytoplasm</location>
    </subcellularLocation>
</comment>
<feature type="binding site" description="in other chain" evidence="16">
    <location>
        <begin position="301"/>
        <end position="304"/>
    </location>
    <ligand>
        <name>substrate</name>
        <note>ligand shared between dimeric partners</note>
    </ligand>
</feature>
<protein>
    <recommendedName>
        <fullName evidence="16">ATP-dependent 6-phosphofructokinase</fullName>
        <shortName evidence="16">ATP-PFK</shortName>
        <shortName evidence="16">Phosphofructokinase</shortName>
        <ecNumber evidence="16">2.7.1.11</ecNumber>
    </recommendedName>
    <alternativeName>
        <fullName evidence="16">Phosphohexokinase</fullName>
    </alternativeName>
</protein>
<keyword evidence="10 16" id="KW-0067">ATP-binding</keyword>
<feature type="binding site" description="in other chain" evidence="16">
    <location>
        <begin position="211"/>
        <end position="213"/>
    </location>
    <ligand>
        <name>substrate</name>
        <note>ligand shared between dimeric partners</note>
    </ligand>
</feature>
<keyword evidence="3 16" id="KW-0963">Cytoplasm</keyword>
<dbReference type="GO" id="GO:0046872">
    <property type="term" value="F:metal ion binding"/>
    <property type="evidence" value="ECO:0007669"/>
    <property type="project" value="UniProtKB-KW"/>
</dbReference>
<feature type="binding site" evidence="16">
    <location>
        <position position="592"/>
    </location>
    <ligand>
        <name>beta-D-fructose 2,6-bisphosphate</name>
        <dbReference type="ChEBI" id="CHEBI:58579"/>
        <note>allosteric activator; ligand shared between dimeric partners</note>
    </ligand>
</feature>
<dbReference type="Gene3D" id="3.40.50.460">
    <property type="entry name" value="Phosphofructokinase domain"/>
    <property type="match status" value="2"/>
</dbReference>
<feature type="active site" description="Proton acceptor" evidence="16">
    <location>
        <position position="169"/>
    </location>
</feature>
<dbReference type="PROSITE" id="PS00433">
    <property type="entry name" value="PHOSPHOFRUCTOKINASE"/>
    <property type="match status" value="2"/>
</dbReference>
<feature type="binding site" evidence="16">
    <location>
        <position position="204"/>
    </location>
    <ligand>
        <name>substrate</name>
        <note>ligand shared between dimeric partners</note>
    </ligand>
</feature>
<evidence type="ECO:0000259" key="18">
    <source>
        <dbReference type="Pfam" id="PF00365"/>
    </source>
</evidence>
<evidence type="ECO:0000256" key="3">
    <source>
        <dbReference type="ARBA" id="ARBA00022490"/>
    </source>
</evidence>
<evidence type="ECO:0000256" key="4">
    <source>
        <dbReference type="ARBA" id="ARBA00022533"/>
    </source>
</evidence>
<feature type="binding site" evidence="16">
    <location>
        <begin position="91"/>
        <end position="92"/>
    </location>
    <ligand>
        <name>ATP</name>
        <dbReference type="ChEBI" id="CHEBI:30616"/>
    </ligand>
</feature>